<dbReference type="SUPFAM" id="SSF56219">
    <property type="entry name" value="DNase I-like"/>
    <property type="match status" value="1"/>
</dbReference>
<accession>A0A9J5YM37</accession>
<sequence length="214" mass="25457">MVISDSRVWSRTLVKTGHYSTLKREFVQEFFSWFLIGVYAPRIRSEKLECWEEVAAFEELRGGPWIGCGDFNTIRYMDDRRGCIRITNVMSDCSRWIEDMELHDPLLLNGGKFTWFRGKRKSSFEFENWWLKHELAELDLVQDNRVLTEDEMVVRATILVELEVLAKNEESTWTQHGDNNTRFYAHEITQEEQDCLQRPFSELEMLQVVKQCDK</sequence>
<dbReference type="AlphaFoldDB" id="A0A9J5YM37"/>
<dbReference type="Proteomes" id="UP000824120">
    <property type="component" value="Chromosome 6"/>
</dbReference>
<protein>
    <recommendedName>
        <fullName evidence="3">Non-LTR retroelement reverse transcriptase</fullName>
    </recommendedName>
</protein>
<dbReference type="OrthoDB" id="1881450at2759"/>
<evidence type="ECO:0008006" key="3">
    <source>
        <dbReference type="Google" id="ProtNLM"/>
    </source>
</evidence>
<dbReference type="EMBL" id="JACXVP010000006">
    <property type="protein sequence ID" value="KAG5600196.1"/>
    <property type="molecule type" value="Genomic_DNA"/>
</dbReference>
<evidence type="ECO:0000313" key="2">
    <source>
        <dbReference type="Proteomes" id="UP000824120"/>
    </source>
</evidence>
<comment type="caution">
    <text evidence="1">The sequence shown here is derived from an EMBL/GenBank/DDBJ whole genome shotgun (WGS) entry which is preliminary data.</text>
</comment>
<evidence type="ECO:0000313" key="1">
    <source>
        <dbReference type="EMBL" id="KAG5600196.1"/>
    </source>
</evidence>
<reference evidence="1 2" key="1">
    <citation type="submission" date="2020-09" db="EMBL/GenBank/DDBJ databases">
        <title>De no assembly of potato wild relative species, Solanum commersonii.</title>
        <authorList>
            <person name="Cho K."/>
        </authorList>
    </citation>
    <scope>NUCLEOTIDE SEQUENCE [LARGE SCALE GENOMIC DNA]</scope>
    <source>
        <strain evidence="1">LZ3.2</strain>
        <tissue evidence="1">Leaf</tissue>
    </source>
</reference>
<organism evidence="1 2">
    <name type="scientific">Solanum commersonii</name>
    <name type="common">Commerson's wild potato</name>
    <name type="synonym">Commerson's nightshade</name>
    <dbReference type="NCBI Taxonomy" id="4109"/>
    <lineage>
        <taxon>Eukaryota</taxon>
        <taxon>Viridiplantae</taxon>
        <taxon>Streptophyta</taxon>
        <taxon>Embryophyta</taxon>
        <taxon>Tracheophyta</taxon>
        <taxon>Spermatophyta</taxon>
        <taxon>Magnoliopsida</taxon>
        <taxon>eudicotyledons</taxon>
        <taxon>Gunneridae</taxon>
        <taxon>Pentapetalae</taxon>
        <taxon>asterids</taxon>
        <taxon>lamiids</taxon>
        <taxon>Solanales</taxon>
        <taxon>Solanaceae</taxon>
        <taxon>Solanoideae</taxon>
        <taxon>Solaneae</taxon>
        <taxon>Solanum</taxon>
    </lineage>
</organism>
<dbReference type="InterPro" id="IPR036691">
    <property type="entry name" value="Endo/exonu/phosph_ase_sf"/>
</dbReference>
<proteinExistence type="predicted"/>
<dbReference type="Gene3D" id="3.60.10.10">
    <property type="entry name" value="Endonuclease/exonuclease/phosphatase"/>
    <property type="match status" value="1"/>
</dbReference>
<gene>
    <name evidence="1" type="ORF">H5410_031566</name>
</gene>
<keyword evidence="2" id="KW-1185">Reference proteome</keyword>
<name>A0A9J5YM37_SOLCO</name>